<name>A0A7W8HTA6_9HYPH</name>
<keyword evidence="1" id="KW-0233">DNA recombination</keyword>
<proteinExistence type="predicted"/>
<dbReference type="GO" id="GO:0003677">
    <property type="term" value="F:DNA binding"/>
    <property type="evidence" value="ECO:0007669"/>
    <property type="project" value="InterPro"/>
</dbReference>
<organism evidence="2 3">
    <name type="scientific">Rhizobium rosettiformans</name>
    <dbReference type="NCBI Taxonomy" id="1368430"/>
    <lineage>
        <taxon>Bacteria</taxon>
        <taxon>Pseudomonadati</taxon>
        <taxon>Pseudomonadota</taxon>
        <taxon>Alphaproteobacteria</taxon>
        <taxon>Hyphomicrobiales</taxon>
        <taxon>Rhizobiaceae</taxon>
        <taxon>Rhizobium/Agrobacterium group</taxon>
        <taxon>Rhizobium</taxon>
    </lineage>
</organism>
<evidence type="ECO:0000313" key="3">
    <source>
        <dbReference type="Proteomes" id="UP000550895"/>
    </source>
</evidence>
<evidence type="ECO:0000256" key="1">
    <source>
        <dbReference type="ARBA" id="ARBA00023172"/>
    </source>
</evidence>
<evidence type="ECO:0000313" key="2">
    <source>
        <dbReference type="EMBL" id="MBB5276893.1"/>
    </source>
</evidence>
<dbReference type="SUPFAM" id="SSF56349">
    <property type="entry name" value="DNA breaking-rejoining enzymes"/>
    <property type="match status" value="1"/>
</dbReference>
<sequence length="636" mass="71920">SSALCLFTAISMSFLGSIAILQEGSLFRGQTKFTFWIRAGPYVKLKDAVTHQRWHRVGLNTVHGLSLRGFKSLEQLTEDDLEDYFEESVVMGVDGILNVDGRADALLRPFQTIEDVPEEFLIRKPQLKLNAVAVAKACNLPASVTSLKAFHSKLQLQLERLTPQLPSLEADADCHADADADGTAGCVLSAGSMYDFISYFEAQHALRDVMNCPTIRFNPFKEETPYEIAKRLGRAGRRTPIAPHYLMIRLFEGCSKILVNDWEGIRSEYMRAARLYLTSSVSWSEVLQARSKVLHVAEACFVLISGFTARRPGEVRLLERDCLAGNDEKGWWLKVTVIKNHDHTKTWVTIPNIVARAVSILIEIADLHADEATTNKLFVTYAPNLKRFVELNVDRGITEFARKLDAVSYEEDGVEKEWVWYPRQFRRFFAVLFFHRFNGGMETLCHELRHWSVDQARGYATLDTEAARYWLKTEQEFKRHVATTIANDEEELTGPLANRYRKLSERSKRLLRGKIVLVDQTAAELIVRHMGRQANVFTVNAWSTCGCPNSQKGTDKANCRKGGKGQGLGASLKDAGTSVCGDCPWGMQNSAQRAYVARDAGKTREILDNDCRPQNIFKMLQERRYLRLVELVEDPA</sequence>
<dbReference type="GO" id="GO:0006310">
    <property type="term" value="P:DNA recombination"/>
    <property type="evidence" value="ECO:0007669"/>
    <property type="project" value="UniProtKB-KW"/>
</dbReference>
<feature type="non-terminal residue" evidence="2">
    <location>
        <position position="1"/>
    </location>
</feature>
<comment type="caution">
    <text evidence="2">The sequence shown here is derived from an EMBL/GenBank/DDBJ whole genome shotgun (WGS) entry which is preliminary data.</text>
</comment>
<reference evidence="2 3" key="1">
    <citation type="submission" date="2020-08" db="EMBL/GenBank/DDBJ databases">
        <title>Genomic Encyclopedia of Type Strains, Phase IV (KMG-IV): sequencing the most valuable type-strain genomes for metagenomic binning, comparative biology and taxonomic classification.</title>
        <authorList>
            <person name="Goeker M."/>
        </authorList>
    </citation>
    <scope>NUCLEOTIDE SEQUENCE [LARGE SCALE GENOMIC DNA]</scope>
    <source>
        <strain evidence="2 3">DSM 26376</strain>
    </source>
</reference>
<dbReference type="RefSeq" id="WP_183954672.1">
    <property type="nucleotide sequence ID" value="NZ_JACHGA010000007.1"/>
</dbReference>
<dbReference type="Gene3D" id="1.10.443.10">
    <property type="entry name" value="Intergrase catalytic core"/>
    <property type="match status" value="1"/>
</dbReference>
<accession>A0A7W8HTA6</accession>
<protein>
    <submittedName>
        <fullName evidence="2">Uncharacterized protein</fullName>
    </submittedName>
</protein>
<dbReference type="Proteomes" id="UP000550895">
    <property type="component" value="Unassembled WGS sequence"/>
</dbReference>
<dbReference type="AlphaFoldDB" id="A0A7W8HTA6"/>
<dbReference type="InterPro" id="IPR011010">
    <property type="entry name" value="DNA_brk_join_enz"/>
</dbReference>
<dbReference type="InterPro" id="IPR013762">
    <property type="entry name" value="Integrase-like_cat_sf"/>
</dbReference>
<keyword evidence="3" id="KW-1185">Reference proteome</keyword>
<dbReference type="EMBL" id="JACHGA010000007">
    <property type="protein sequence ID" value="MBB5276893.1"/>
    <property type="molecule type" value="Genomic_DNA"/>
</dbReference>
<dbReference type="GO" id="GO:0015074">
    <property type="term" value="P:DNA integration"/>
    <property type="evidence" value="ECO:0007669"/>
    <property type="project" value="InterPro"/>
</dbReference>
<gene>
    <name evidence="2" type="ORF">HNR26_002971</name>
</gene>